<accession>A0A314YW77</accession>
<reference evidence="1 2" key="1">
    <citation type="submission" date="2018-02" db="EMBL/GenBank/DDBJ databases">
        <title>Draft genome of wild Prunus yedoensis var. nudiflora.</title>
        <authorList>
            <person name="Baek S."/>
            <person name="Kim J.-H."/>
            <person name="Choi K."/>
            <person name="Kim G.-B."/>
            <person name="Cho A."/>
            <person name="Jang H."/>
            <person name="Shin C.-H."/>
            <person name="Yu H.-J."/>
            <person name="Mun J.-H."/>
        </authorList>
    </citation>
    <scope>NUCLEOTIDE SEQUENCE [LARGE SCALE GENOMIC DNA]</scope>
    <source>
        <strain evidence="2">cv. Jeju island</strain>
        <tissue evidence="1">Leaf</tissue>
    </source>
</reference>
<dbReference type="AlphaFoldDB" id="A0A314YW77"/>
<evidence type="ECO:0000313" key="1">
    <source>
        <dbReference type="EMBL" id="PQQ12495.1"/>
    </source>
</evidence>
<dbReference type="OrthoDB" id="286637at2759"/>
<comment type="caution">
    <text evidence="1">The sequence shown here is derived from an EMBL/GenBank/DDBJ whole genome shotgun (WGS) entry which is preliminary data.</text>
</comment>
<protein>
    <submittedName>
        <fullName evidence="1">Uncharacterized protein</fullName>
    </submittedName>
</protein>
<gene>
    <name evidence="1" type="ORF">Pyn_09875</name>
</gene>
<evidence type="ECO:0000313" key="2">
    <source>
        <dbReference type="Proteomes" id="UP000250321"/>
    </source>
</evidence>
<dbReference type="Gene3D" id="1.10.238.200">
    <property type="entry name" value="Cullin, PONY binding domain"/>
    <property type="match status" value="1"/>
</dbReference>
<keyword evidence="2" id="KW-1185">Reference proteome</keyword>
<dbReference type="EMBL" id="PJQY01000349">
    <property type="protein sequence ID" value="PQQ12495.1"/>
    <property type="molecule type" value="Genomic_DNA"/>
</dbReference>
<name>A0A314YW77_PRUYE</name>
<dbReference type="InterPro" id="IPR042460">
    <property type="entry name" value="DCN1-like_PONY"/>
</dbReference>
<dbReference type="STRING" id="2094558.A0A314YW77"/>
<organism evidence="1 2">
    <name type="scientific">Prunus yedoensis var. nudiflora</name>
    <dbReference type="NCBI Taxonomy" id="2094558"/>
    <lineage>
        <taxon>Eukaryota</taxon>
        <taxon>Viridiplantae</taxon>
        <taxon>Streptophyta</taxon>
        <taxon>Embryophyta</taxon>
        <taxon>Tracheophyta</taxon>
        <taxon>Spermatophyta</taxon>
        <taxon>Magnoliopsida</taxon>
        <taxon>eudicotyledons</taxon>
        <taxon>Gunneridae</taxon>
        <taxon>Pentapetalae</taxon>
        <taxon>rosids</taxon>
        <taxon>fabids</taxon>
        <taxon>Rosales</taxon>
        <taxon>Rosaceae</taxon>
        <taxon>Amygdaloideae</taxon>
        <taxon>Amygdaleae</taxon>
        <taxon>Prunus</taxon>
    </lineage>
</organism>
<proteinExistence type="predicted"/>
<sequence>MCRENGQKNTTVNKAITAWRLVLAGRFRLLNQWCDFVEATCSFFWQSANFAPDFELSISELAALDMYQKSGIFKPMTVEKRQELKQRCGGFMKTGFEVLVGWRGMFRKGEITSNSRDGSQHYCNFKRSCLFICF</sequence>
<dbReference type="Proteomes" id="UP000250321">
    <property type="component" value="Unassembled WGS sequence"/>
</dbReference>